<dbReference type="Proteomes" id="UP000055024">
    <property type="component" value="Unassembled WGS sequence"/>
</dbReference>
<dbReference type="EMBL" id="JYDP01000042">
    <property type="protein sequence ID" value="KRZ12236.1"/>
    <property type="molecule type" value="Genomic_DNA"/>
</dbReference>
<sequence>MLQRHTPSSKSHLPLLRKLHFSSMTTVGNSFGRSRTPANQYLRSSLRSRECVCVFVYLEFWIVVVGCRSSLVLLAPLLVVESSIKSPGTTVKPV</sequence>
<proteinExistence type="predicted"/>
<evidence type="ECO:0000313" key="3">
    <source>
        <dbReference type="Proteomes" id="UP000055024"/>
    </source>
</evidence>
<keyword evidence="1" id="KW-1133">Transmembrane helix</keyword>
<name>A0A0V1HP26_9BILA</name>
<gene>
    <name evidence="2" type="ORF">T11_6294</name>
</gene>
<comment type="caution">
    <text evidence="2">The sequence shown here is derived from an EMBL/GenBank/DDBJ whole genome shotgun (WGS) entry which is preliminary data.</text>
</comment>
<evidence type="ECO:0000256" key="1">
    <source>
        <dbReference type="SAM" id="Phobius"/>
    </source>
</evidence>
<keyword evidence="3" id="KW-1185">Reference proteome</keyword>
<keyword evidence="1" id="KW-0812">Transmembrane</keyword>
<keyword evidence="1" id="KW-0472">Membrane</keyword>
<evidence type="ECO:0000313" key="2">
    <source>
        <dbReference type="EMBL" id="KRZ12236.1"/>
    </source>
</evidence>
<organism evidence="2 3">
    <name type="scientific">Trichinella zimbabwensis</name>
    <dbReference type="NCBI Taxonomy" id="268475"/>
    <lineage>
        <taxon>Eukaryota</taxon>
        <taxon>Metazoa</taxon>
        <taxon>Ecdysozoa</taxon>
        <taxon>Nematoda</taxon>
        <taxon>Enoplea</taxon>
        <taxon>Dorylaimia</taxon>
        <taxon>Trichinellida</taxon>
        <taxon>Trichinellidae</taxon>
        <taxon>Trichinella</taxon>
    </lineage>
</organism>
<reference evidence="2 3" key="1">
    <citation type="submission" date="2015-01" db="EMBL/GenBank/DDBJ databases">
        <title>Evolution of Trichinella species and genotypes.</title>
        <authorList>
            <person name="Korhonen P.K."/>
            <person name="Edoardo P."/>
            <person name="Giuseppe L.R."/>
            <person name="Gasser R.B."/>
        </authorList>
    </citation>
    <scope>NUCLEOTIDE SEQUENCE [LARGE SCALE GENOMIC DNA]</scope>
    <source>
        <strain evidence="2">ISS1029</strain>
    </source>
</reference>
<feature type="transmembrane region" description="Helical" evidence="1">
    <location>
        <begin position="52"/>
        <end position="79"/>
    </location>
</feature>
<protein>
    <submittedName>
        <fullName evidence="2">Uncharacterized protein</fullName>
    </submittedName>
</protein>
<accession>A0A0V1HP26</accession>
<dbReference type="AlphaFoldDB" id="A0A0V1HP26"/>